<dbReference type="PANTHER" id="PTHR21299:SF1">
    <property type="entry name" value="PANTOATE--BETA-ALANINE LIGASE"/>
    <property type="match status" value="1"/>
</dbReference>
<feature type="binding site" evidence="8">
    <location>
        <begin position="183"/>
        <end position="186"/>
    </location>
    <ligand>
        <name>ATP</name>
        <dbReference type="ChEBI" id="CHEBI:30616"/>
    </ligand>
</feature>
<dbReference type="InterPro" id="IPR014729">
    <property type="entry name" value="Rossmann-like_a/b/a_fold"/>
</dbReference>
<dbReference type="eggNOG" id="COG0414">
    <property type="taxonomic scope" value="Bacteria"/>
</dbReference>
<dbReference type="RefSeq" id="WP_020886990.1">
    <property type="nucleotide sequence ID" value="NZ_ATHI01000026.1"/>
</dbReference>
<evidence type="ECO:0000256" key="2">
    <source>
        <dbReference type="ARBA" id="ARBA00009256"/>
    </source>
</evidence>
<keyword evidence="6 8" id="KW-0067">ATP-binding</keyword>
<organism evidence="9 10">
    <name type="scientific">Alkalidesulfovibrio alkalitolerans DSM 16529</name>
    <dbReference type="NCBI Taxonomy" id="1121439"/>
    <lineage>
        <taxon>Bacteria</taxon>
        <taxon>Pseudomonadati</taxon>
        <taxon>Thermodesulfobacteriota</taxon>
        <taxon>Desulfovibrionia</taxon>
        <taxon>Desulfovibrionales</taxon>
        <taxon>Desulfovibrionaceae</taxon>
        <taxon>Alkalidesulfovibrio</taxon>
    </lineage>
</organism>
<dbReference type="EC" id="6.3.2.1" evidence="8"/>
<dbReference type="SUPFAM" id="SSF52374">
    <property type="entry name" value="Nucleotidylyl transferase"/>
    <property type="match status" value="1"/>
</dbReference>
<keyword evidence="10" id="KW-1185">Reference proteome</keyword>
<comment type="function">
    <text evidence="8">Catalyzes the condensation of pantoate with beta-alanine in an ATP-dependent reaction via a pantoyl-adenylate intermediate.</text>
</comment>
<dbReference type="Gene3D" id="3.30.1300.10">
    <property type="entry name" value="Pantoate-beta-alanine ligase, C-terminal domain"/>
    <property type="match status" value="1"/>
</dbReference>
<dbReference type="STRING" id="1121439.dsat_0296"/>
<evidence type="ECO:0000256" key="4">
    <source>
        <dbReference type="ARBA" id="ARBA00022655"/>
    </source>
</evidence>
<dbReference type="PANTHER" id="PTHR21299">
    <property type="entry name" value="CYTIDYLATE KINASE/PANTOATE-BETA-ALANINE LIGASE"/>
    <property type="match status" value="1"/>
</dbReference>
<keyword evidence="5 8" id="KW-0547">Nucleotide-binding</keyword>
<dbReference type="GO" id="GO:0005829">
    <property type="term" value="C:cytosol"/>
    <property type="evidence" value="ECO:0007669"/>
    <property type="project" value="TreeGrafter"/>
</dbReference>
<dbReference type="NCBIfam" id="TIGR00018">
    <property type="entry name" value="panC"/>
    <property type="match status" value="1"/>
</dbReference>
<evidence type="ECO:0000256" key="5">
    <source>
        <dbReference type="ARBA" id="ARBA00022741"/>
    </source>
</evidence>
<comment type="subunit">
    <text evidence="8">Homodimer.</text>
</comment>
<evidence type="ECO:0000256" key="6">
    <source>
        <dbReference type="ARBA" id="ARBA00022840"/>
    </source>
</evidence>
<reference evidence="9 10" key="1">
    <citation type="journal article" date="2013" name="Genome Announc.">
        <title>Draft genome sequences for three mercury-methylating, sulfate-reducing bacteria.</title>
        <authorList>
            <person name="Brown S.D."/>
            <person name="Hurt R.A.Jr."/>
            <person name="Gilmour C.C."/>
            <person name="Elias D.A."/>
        </authorList>
    </citation>
    <scope>NUCLEOTIDE SEQUENCE [LARGE SCALE GENOMIC DNA]</scope>
    <source>
        <strain evidence="9 10">DSM 16529</strain>
    </source>
</reference>
<feature type="binding site" evidence="8">
    <location>
        <position position="61"/>
    </location>
    <ligand>
        <name>beta-alanine</name>
        <dbReference type="ChEBI" id="CHEBI:57966"/>
    </ligand>
</feature>
<dbReference type="GO" id="GO:0004592">
    <property type="term" value="F:pantoate-beta-alanine ligase activity"/>
    <property type="evidence" value="ECO:0007669"/>
    <property type="project" value="UniProtKB-UniRule"/>
</dbReference>
<evidence type="ECO:0000256" key="8">
    <source>
        <dbReference type="HAMAP-Rule" id="MF_00158"/>
    </source>
</evidence>
<comment type="pathway">
    <text evidence="1 8">Cofactor biosynthesis; (R)-pantothenate biosynthesis; (R)-pantothenate from (R)-pantoate and beta-alanine: step 1/1.</text>
</comment>
<feature type="binding site" evidence="8">
    <location>
        <position position="152"/>
    </location>
    <ligand>
        <name>(R)-pantoate</name>
        <dbReference type="ChEBI" id="CHEBI:15980"/>
    </ligand>
</feature>
<proteinExistence type="inferred from homology"/>
<comment type="subcellular location">
    <subcellularLocation>
        <location evidence="8">Cytoplasm</location>
    </subcellularLocation>
</comment>
<sequence>MRTITDPAEFQSLCLDWRAKGVRLGFVPTMGYFHDGHLSLMDAARAETDRLAVSIFVNPTQFGPSEDLAAYPRDMERDTALARERGADVLFTPSPEAMYQGPEVWVDVPEVSRHLCGASRPGHFRGVATVVAKLLLLAMPHLAVFGEKDRQQLAVIRTMARQLFIPTIIKGHSIVREADGLAMSSRNVYLSADERAMAPMIHRGLTALRDDLAAGERDVKTLLARLRERYGRTLPLGEVDYVEIVHPETMTPLSMVTGPAVAAVAVRLGRARLIDNIELTPS</sequence>
<dbReference type="UniPathway" id="UPA00028">
    <property type="reaction ID" value="UER00005"/>
</dbReference>
<dbReference type="Proteomes" id="UP000014975">
    <property type="component" value="Unassembled WGS sequence"/>
</dbReference>
<dbReference type="AlphaFoldDB" id="S7T8N9"/>
<feature type="binding site" evidence="8">
    <location>
        <position position="61"/>
    </location>
    <ligand>
        <name>(R)-pantoate</name>
        <dbReference type="ChEBI" id="CHEBI:15980"/>
    </ligand>
</feature>
<evidence type="ECO:0000313" key="10">
    <source>
        <dbReference type="Proteomes" id="UP000014975"/>
    </source>
</evidence>
<feature type="binding site" evidence="8">
    <location>
        <position position="175"/>
    </location>
    <ligand>
        <name>ATP</name>
        <dbReference type="ChEBI" id="CHEBI:30616"/>
    </ligand>
</feature>
<dbReference type="GO" id="GO:0005524">
    <property type="term" value="F:ATP binding"/>
    <property type="evidence" value="ECO:0007669"/>
    <property type="project" value="UniProtKB-KW"/>
</dbReference>
<gene>
    <name evidence="8" type="primary">panC</name>
    <name evidence="9" type="ORF">dsat_0296</name>
</gene>
<comment type="catalytic activity">
    <reaction evidence="7 8">
        <text>(R)-pantoate + beta-alanine + ATP = (R)-pantothenate + AMP + diphosphate + H(+)</text>
        <dbReference type="Rhea" id="RHEA:10912"/>
        <dbReference type="ChEBI" id="CHEBI:15378"/>
        <dbReference type="ChEBI" id="CHEBI:15980"/>
        <dbReference type="ChEBI" id="CHEBI:29032"/>
        <dbReference type="ChEBI" id="CHEBI:30616"/>
        <dbReference type="ChEBI" id="CHEBI:33019"/>
        <dbReference type="ChEBI" id="CHEBI:57966"/>
        <dbReference type="ChEBI" id="CHEBI:456215"/>
        <dbReference type="EC" id="6.3.2.1"/>
    </reaction>
</comment>
<dbReference type="Pfam" id="PF02569">
    <property type="entry name" value="Pantoate_ligase"/>
    <property type="match status" value="1"/>
</dbReference>
<keyword evidence="8" id="KW-0963">Cytoplasm</keyword>
<keyword evidence="4 8" id="KW-0566">Pantothenate biosynthesis</keyword>
<comment type="similarity">
    <text evidence="2 8">Belongs to the pantothenate synthetase family.</text>
</comment>
<evidence type="ECO:0000256" key="1">
    <source>
        <dbReference type="ARBA" id="ARBA00004990"/>
    </source>
</evidence>
<feature type="binding site" evidence="8">
    <location>
        <begin position="30"/>
        <end position="37"/>
    </location>
    <ligand>
        <name>ATP</name>
        <dbReference type="ChEBI" id="CHEBI:30616"/>
    </ligand>
</feature>
<dbReference type="EMBL" id="ATHI01000026">
    <property type="protein sequence ID" value="EPR32855.1"/>
    <property type="molecule type" value="Genomic_DNA"/>
</dbReference>
<dbReference type="InterPro" id="IPR003721">
    <property type="entry name" value="Pantoate_ligase"/>
</dbReference>
<accession>S7T8N9</accession>
<dbReference type="FunFam" id="3.30.1300.10:FF:000001">
    <property type="entry name" value="Pantothenate synthetase"/>
    <property type="match status" value="1"/>
</dbReference>
<comment type="miscellaneous">
    <text evidence="8">The reaction proceeds by a bi uni uni bi ping pong mechanism.</text>
</comment>
<dbReference type="OrthoDB" id="9773087at2"/>
<comment type="caution">
    <text evidence="9">The sequence shown here is derived from an EMBL/GenBank/DDBJ whole genome shotgun (WGS) entry which is preliminary data.</text>
</comment>
<feature type="binding site" evidence="8">
    <location>
        <begin position="146"/>
        <end position="149"/>
    </location>
    <ligand>
        <name>ATP</name>
        <dbReference type="ChEBI" id="CHEBI:30616"/>
    </ligand>
</feature>
<dbReference type="InterPro" id="IPR042176">
    <property type="entry name" value="Pantoate_ligase_C"/>
</dbReference>
<keyword evidence="3 8" id="KW-0436">Ligase</keyword>
<evidence type="ECO:0000256" key="7">
    <source>
        <dbReference type="ARBA" id="ARBA00048258"/>
    </source>
</evidence>
<feature type="active site" description="Proton donor" evidence="8">
    <location>
        <position position="37"/>
    </location>
</feature>
<dbReference type="GO" id="GO:0015940">
    <property type="term" value="P:pantothenate biosynthetic process"/>
    <property type="evidence" value="ECO:0007669"/>
    <property type="project" value="UniProtKB-UniRule"/>
</dbReference>
<protein>
    <recommendedName>
        <fullName evidence="8">Pantothenate synthetase</fullName>
        <shortName evidence="8">PS</shortName>
        <ecNumber evidence="8">6.3.2.1</ecNumber>
    </recommendedName>
    <alternativeName>
        <fullName evidence="8">Pantoate--beta-alanine ligase</fullName>
    </alternativeName>
    <alternativeName>
        <fullName evidence="8">Pantoate-activating enzyme</fullName>
    </alternativeName>
</protein>
<dbReference type="PATRIC" id="fig|1121439.3.peg.1645"/>
<evidence type="ECO:0000256" key="3">
    <source>
        <dbReference type="ARBA" id="ARBA00022598"/>
    </source>
</evidence>
<name>S7T8N9_9BACT</name>
<dbReference type="Gene3D" id="3.40.50.620">
    <property type="entry name" value="HUPs"/>
    <property type="match status" value="1"/>
</dbReference>
<dbReference type="HAMAP" id="MF_00158">
    <property type="entry name" value="PanC"/>
    <property type="match status" value="1"/>
</dbReference>
<evidence type="ECO:0000313" key="9">
    <source>
        <dbReference type="EMBL" id="EPR32855.1"/>
    </source>
</evidence>
<dbReference type="CDD" id="cd00560">
    <property type="entry name" value="PanC"/>
    <property type="match status" value="1"/>
</dbReference>